<dbReference type="Proteomes" id="UP000092651">
    <property type="component" value="Unassembled WGS sequence"/>
</dbReference>
<organism evidence="3 4">
    <name type="scientific">Chryseobacterium artocarpi</name>
    <dbReference type="NCBI Taxonomy" id="1414727"/>
    <lineage>
        <taxon>Bacteria</taxon>
        <taxon>Pseudomonadati</taxon>
        <taxon>Bacteroidota</taxon>
        <taxon>Flavobacteriia</taxon>
        <taxon>Flavobacteriales</taxon>
        <taxon>Weeksellaceae</taxon>
        <taxon>Chryseobacterium group</taxon>
        <taxon>Chryseobacterium</taxon>
    </lineage>
</organism>
<dbReference type="AlphaFoldDB" id="A0A1B8ZXR1"/>
<protein>
    <submittedName>
        <fullName evidence="3">Uncharacterized protein</fullName>
    </submittedName>
</protein>
<name>A0A1B8ZXR1_9FLAO</name>
<reference evidence="3 4" key="1">
    <citation type="submission" date="2016-07" db="EMBL/GenBank/DDBJ databases">
        <authorList>
            <person name="Jeong J.-J."/>
            <person name="Kim D.W."/>
            <person name="Sang M.K."/>
            <person name="Choi I.-G."/>
            <person name="Kim K.D."/>
        </authorList>
    </citation>
    <scope>NUCLEOTIDE SEQUENCE [LARGE SCALE GENOMIC DNA]</scope>
    <source>
        <strain evidence="3 4">UTM-3</strain>
    </source>
</reference>
<feature type="region of interest" description="Disordered" evidence="1">
    <location>
        <begin position="77"/>
        <end position="109"/>
    </location>
</feature>
<accession>A0A1B8ZXR1</accession>
<feature type="signal peptide" evidence="2">
    <location>
        <begin position="1"/>
        <end position="22"/>
    </location>
</feature>
<keyword evidence="4" id="KW-1185">Reference proteome</keyword>
<sequence length="109" mass="11518">MKTIKIAVTALVIAGGTFSAFAFSANKDNKSEISKQTTLHWYQPTGSTPTFIRSNTIANEETASGCIQDLQGCERGYSSSQLNNPANPSSGVKPSEVANPIETLGPNPN</sequence>
<proteinExistence type="predicted"/>
<comment type="caution">
    <text evidence="3">The sequence shown here is derived from an EMBL/GenBank/DDBJ whole genome shotgun (WGS) entry which is preliminary data.</text>
</comment>
<dbReference type="RefSeq" id="WP_065394050.1">
    <property type="nucleotide sequence ID" value="NZ_MAYH01000012.1"/>
</dbReference>
<evidence type="ECO:0000256" key="1">
    <source>
        <dbReference type="SAM" id="MobiDB-lite"/>
    </source>
</evidence>
<evidence type="ECO:0000256" key="2">
    <source>
        <dbReference type="SAM" id="SignalP"/>
    </source>
</evidence>
<feature type="chain" id="PRO_5008621330" evidence="2">
    <location>
        <begin position="23"/>
        <end position="109"/>
    </location>
</feature>
<dbReference type="EMBL" id="MAYH01000012">
    <property type="protein sequence ID" value="OCA76381.1"/>
    <property type="molecule type" value="Genomic_DNA"/>
</dbReference>
<gene>
    <name evidence="3" type="ORF">BBI01_06725</name>
</gene>
<evidence type="ECO:0000313" key="3">
    <source>
        <dbReference type="EMBL" id="OCA76381.1"/>
    </source>
</evidence>
<evidence type="ECO:0000313" key="4">
    <source>
        <dbReference type="Proteomes" id="UP000092651"/>
    </source>
</evidence>
<feature type="compositionally biased region" description="Polar residues" evidence="1">
    <location>
        <begin position="77"/>
        <end position="92"/>
    </location>
</feature>
<keyword evidence="2" id="KW-0732">Signal</keyword>